<evidence type="ECO:0000256" key="1">
    <source>
        <dbReference type="SAM" id="MobiDB-lite"/>
    </source>
</evidence>
<feature type="signal peptide" evidence="2">
    <location>
        <begin position="1"/>
        <end position="18"/>
    </location>
</feature>
<feature type="chain" id="PRO_5041331885" description="Secreted protein" evidence="2">
    <location>
        <begin position="19"/>
        <end position="230"/>
    </location>
</feature>
<sequence>MCLATMLRLLLLIKASRLFFYSFDAPGLRVRRYSPLPFSQNHHSRLYEKHHDVIFSTVFRLAINNRKGNVQGVQPPVGFLRLGARHSQDVLENTVTRPWGDGEGSGSRKRGGRACEGIYLPPGPVYLKRVANIANLEKPKRDTSASSSHHYRMHRLSFRPYLQRSTRFPNEHFVSVTSPTAPPSPNKKVWSAFKRPSHQDWSDHHGSSSLVDGLRHPTAARYLQAYQAQR</sequence>
<feature type="region of interest" description="Disordered" evidence="1">
    <location>
        <begin position="174"/>
        <end position="213"/>
    </location>
</feature>
<accession>A0AA39P046</accession>
<protein>
    <recommendedName>
        <fullName evidence="5">Secreted protein</fullName>
    </recommendedName>
</protein>
<comment type="caution">
    <text evidence="3">The sequence shown here is derived from an EMBL/GenBank/DDBJ whole genome shotgun (WGS) entry which is preliminary data.</text>
</comment>
<evidence type="ECO:0000256" key="2">
    <source>
        <dbReference type="SAM" id="SignalP"/>
    </source>
</evidence>
<reference evidence="3" key="1">
    <citation type="submission" date="2023-06" db="EMBL/GenBank/DDBJ databases">
        <authorList>
            <consortium name="Lawrence Berkeley National Laboratory"/>
            <person name="Ahrendt S."/>
            <person name="Sahu N."/>
            <person name="Indic B."/>
            <person name="Wong-Bajracharya J."/>
            <person name="Merenyi Z."/>
            <person name="Ke H.-M."/>
            <person name="Monk M."/>
            <person name="Kocsube S."/>
            <person name="Drula E."/>
            <person name="Lipzen A."/>
            <person name="Balint B."/>
            <person name="Henrissat B."/>
            <person name="Andreopoulos B."/>
            <person name="Martin F.M."/>
            <person name="Harder C.B."/>
            <person name="Rigling D."/>
            <person name="Ford K.L."/>
            <person name="Foster G.D."/>
            <person name="Pangilinan J."/>
            <person name="Papanicolaou A."/>
            <person name="Barry K."/>
            <person name="LaButti K."/>
            <person name="Viragh M."/>
            <person name="Koriabine M."/>
            <person name="Yan M."/>
            <person name="Riley R."/>
            <person name="Champramary S."/>
            <person name="Plett K.L."/>
            <person name="Tsai I.J."/>
            <person name="Slot J."/>
            <person name="Sipos G."/>
            <person name="Plett J."/>
            <person name="Nagy L.G."/>
            <person name="Grigoriev I.V."/>
        </authorList>
    </citation>
    <scope>NUCLEOTIDE SEQUENCE</scope>
    <source>
        <strain evidence="3">ICMP 16352</strain>
    </source>
</reference>
<keyword evidence="2" id="KW-0732">Signal</keyword>
<organism evidence="3 4">
    <name type="scientific">Armillaria novae-zelandiae</name>
    <dbReference type="NCBI Taxonomy" id="153914"/>
    <lineage>
        <taxon>Eukaryota</taxon>
        <taxon>Fungi</taxon>
        <taxon>Dikarya</taxon>
        <taxon>Basidiomycota</taxon>
        <taxon>Agaricomycotina</taxon>
        <taxon>Agaricomycetes</taxon>
        <taxon>Agaricomycetidae</taxon>
        <taxon>Agaricales</taxon>
        <taxon>Marasmiineae</taxon>
        <taxon>Physalacriaceae</taxon>
        <taxon>Armillaria</taxon>
    </lineage>
</organism>
<evidence type="ECO:0000313" key="3">
    <source>
        <dbReference type="EMBL" id="KAK0475097.1"/>
    </source>
</evidence>
<dbReference type="EMBL" id="JAUEPR010000024">
    <property type="protein sequence ID" value="KAK0475097.1"/>
    <property type="molecule type" value="Genomic_DNA"/>
</dbReference>
<feature type="compositionally biased region" description="Basic and acidic residues" evidence="1">
    <location>
        <begin position="197"/>
        <end position="206"/>
    </location>
</feature>
<keyword evidence="4" id="KW-1185">Reference proteome</keyword>
<proteinExistence type="predicted"/>
<evidence type="ECO:0008006" key="5">
    <source>
        <dbReference type="Google" id="ProtNLM"/>
    </source>
</evidence>
<dbReference type="AlphaFoldDB" id="A0AA39P046"/>
<name>A0AA39P046_9AGAR</name>
<dbReference type="Proteomes" id="UP001175227">
    <property type="component" value="Unassembled WGS sequence"/>
</dbReference>
<gene>
    <name evidence="3" type="ORF">IW261DRAFT_1422422</name>
</gene>
<evidence type="ECO:0000313" key="4">
    <source>
        <dbReference type="Proteomes" id="UP001175227"/>
    </source>
</evidence>